<evidence type="ECO:0000256" key="3">
    <source>
        <dbReference type="ARBA" id="ARBA00023136"/>
    </source>
</evidence>
<dbReference type="Proteomes" id="UP000247811">
    <property type="component" value="Unassembled WGS sequence"/>
</dbReference>
<feature type="transmembrane region" description="Helical" evidence="4">
    <location>
        <begin position="220"/>
        <end position="246"/>
    </location>
</feature>
<gene>
    <name evidence="6" type="ORF">C7444_110139</name>
</gene>
<evidence type="ECO:0000313" key="7">
    <source>
        <dbReference type="Proteomes" id="UP000247811"/>
    </source>
</evidence>
<dbReference type="InterPro" id="IPR011701">
    <property type="entry name" value="MFS"/>
</dbReference>
<evidence type="ECO:0000313" key="6">
    <source>
        <dbReference type="EMBL" id="PXW95291.1"/>
    </source>
</evidence>
<keyword evidence="3 4" id="KW-0472">Membrane</keyword>
<dbReference type="Gene3D" id="1.20.1250.20">
    <property type="entry name" value="MFS general substrate transporter like domains"/>
    <property type="match status" value="1"/>
</dbReference>
<feature type="transmembrane region" description="Helical" evidence="4">
    <location>
        <begin position="342"/>
        <end position="363"/>
    </location>
</feature>
<keyword evidence="1 4" id="KW-0812">Transmembrane</keyword>
<dbReference type="EMBL" id="QJJS01000010">
    <property type="protein sequence ID" value="PXW95291.1"/>
    <property type="molecule type" value="Genomic_DNA"/>
</dbReference>
<dbReference type="PANTHER" id="PTHR23531">
    <property type="entry name" value="QUINOLENE RESISTANCE PROTEIN NORA"/>
    <property type="match status" value="1"/>
</dbReference>
<name>A0A318GZ69_9BURK</name>
<dbReference type="SUPFAM" id="SSF103473">
    <property type="entry name" value="MFS general substrate transporter"/>
    <property type="match status" value="1"/>
</dbReference>
<proteinExistence type="predicted"/>
<feature type="transmembrane region" description="Helical" evidence="4">
    <location>
        <begin position="151"/>
        <end position="173"/>
    </location>
</feature>
<dbReference type="PANTHER" id="PTHR23531:SF1">
    <property type="entry name" value="QUINOLENE RESISTANCE PROTEIN NORA"/>
    <property type="match status" value="1"/>
</dbReference>
<keyword evidence="7" id="KW-1185">Reference proteome</keyword>
<reference evidence="6 7" key="1">
    <citation type="submission" date="2018-05" db="EMBL/GenBank/DDBJ databases">
        <title>Genomic Encyclopedia of Type Strains, Phase IV (KMG-IV): sequencing the most valuable type-strain genomes for metagenomic binning, comparative biology and taxonomic classification.</title>
        <authorList>
            <person name="Goeker M."/>
        </authorList>
    </citation>
    <scope>NUCLEOTIDE SEQUENCE [LARGE SCALE GENOMIC DNA]</scope>
    <source>
        <strain evidence="6 7">DSM 566</strain>
    </source>
</reference>
<feature type="transmembrane region" description="Helical" evidence="4">
    <location>
        <begin position="85"/>
        <end position="105"/>
    </location>
</feature>
<dbReference type="InterPro" id="IPR036259">
    <property type="entry name" value="MFS_trans_sf"/>
</dbReference>
<dbReference type="Pfam" id="PF07690">
    <property type="entry name" value="MFS_1"/>
    <property type="match status" value="1"/>
</dbReference>
<feature type="transmembrane region" description="Helical" evidence="4">
    <location>
        <begin position="111"/>
        <end position="139"/>
    </location>
</feature>
<evidence type="ECO:0000256" key="2">
    <source>
        <dbReference type="ARBA" id="ARBA00022989"/>
    </source>
</evidence>
<evidence type="ECO:0000256" key="4">
    <source>
        <dbReference type="SAM" id="Phobius"/>
    </source>
</evidence>
<feature type="transmembrane region" description="Helical" evidence="4">
    <location>
        <begin position="307"/>
        <end position="330"/>
    </location>
</feature>
<feature type="transmembrane region" description="Helical" evidence="4">
    <location>
        <begin position="252"/>
        <end position="271"/>
    </location>
</feature>
<feature type="transmembrane region" description="Helical" evidence="4">
    <location>
        <begin position="54"/>
        <end position="73"/>
    </location>
</feature>
<protein>
    <submittedName>
        <fullName evidence="6">Putative MFS family arabinose efflux permease</fullName>
    </submittedName>
</protein>
<feature type="transmembrane region" description="Helical" evidence="4">
    <location>
        <begin position="369"/>
        <end position="390"/>
    </location>
</feature>
<keyword evidence="2 4" id="KW-1133">Transmembrane helix</keyword>
<dbReference type="PROSITE" id="PS50850">
    <property type="entry name" value="MFS"/>
    <property type="match status" value="1"/>
</dbReference>
<sequence length="401" mass="40567">MQAPTLPMSSTSPSALAALSPALLSLFLVYLVLGLSLPVIPLQLAQALHLEPGLLGLVVGCLFVTSVLLRAPAGRVADERGPRQAMRAGTGLALAAGAAYLVSWGCGTQRLAALLAIALGQVLLGAASSFTATGALGWGVARLGADKAGRVMSWAGTAMFLAFALGAPAGSWLWHQQGFGAWALVETLLAGLVALSLRRLPPQAPRQSSARSRVSMLRTVVWPGLGLALASVGFAAVTVFAAALYRAHGWDMGWQAMSVFSASVVLSRLLLGHWPDRFGGARVALAAAGLEALGLVQLGLADSPARAVLGAACAGTGFGLVFPGLGVVAVRLADPQRRGTAMGLYAAFLDLTLGVASPLLGLVSAAHGLGGVFITASACALLAMVAAWGLQRGSAARAMGA</sequence>
<feature type="transmembrane region" description="Helical" evidence="4">
    <location>
        <begin position="179"/>
        <end position="200"/>
    </location>
</feature>
<comment type="caution">
    <text evidence="6">The sequence shown here is derived from an EMBL/GenBank/DDBJ whole genome shotgun (WGS) entry which is preliminary data.</text>
</comment>
<dbReference type="GO" id="GO:0022857">
    <property type="term" value="F:transmembrane transporter activity"/>
    <property type="evidence" value="ECO:0007669"/>
    <property type="project" value="InterPro"/>
</dbReference>
<dbReference type="RefSeq" id="WP_110401153.1">
    <property type="nucleotide sequence ID" value="NZ_QJJS01000010.1"/>
</dbReference>
<feature type="transmembrane region" description="Helical" evidence="4">
    <location>
        <begin position="283"/>
        <end position="301"/>
    </location>
</feature>
<dbReference type="AlphaFoldDB" id="A0A318GZ69"/>
<accession>A0A318GZ69</accession>
<evidence type="ECO:0000259" key="5">
    <source>
        <dbReference type="PROSITE" id="PS50850"/>
    </source>
</evidence>
<dbReference type="InterPro" id="IPR052714">
    <property type="entry name" value="MFS_Exporter"/>
</dbReference>
<dbReference type="InterPro" id="IPR020846">
    <property type="entry name" value="MFS_dom"/>
</dbReference>
<dbReference type="OrthoDB" id="322544at2"/>
<feature type="domain" description="Major facilitator superfamily (MFS) profile" evidence="5">
    <location>
        <begin position="212"/>
        <end position="401"/>
    </location>
</feature>
<organism evidence="6 7">
    <name type="scientific">Sphaerotilus hippei</name>
    <dbReference type="NCBI Taxonomy" id="744406"/>
    <lineage>
        <taxon>Bacteria</taxon>
        <taxon>Pseudomonadati</taxon>
        <taxon>Pseudomonadota</taxon>
        <taxon>Betaproteobacteria</taxon>
        <taxon>Burkholderiales</taxon>
        <taxon>Sphaerotilaceae</taxon>
        <taxon>Sphaerotilus</taxon>
    </lineage>
</organism>
<evidence type="ECO:0000256" key="1">
    <source>
        <dbReference type="ARBA" id="ARBA00022692"/>
    </source>
</evidence>